<name>A0ABS0J3V1_9BACT</name>
<evidence type="ECO:0000313" key="3">
    <source>
        <dbReference type="EMBL" id="MBG3877079.1"/>
    </source>
</evidence>
<dbReference type="EMBL" id="VRYY01000221">
    <property type="protein sequence ID" value="MBG3877079.1"/>
    <property type="molecule type" value="Genomic_DNA"/>
</dbReference>
<feature type="domain" description="FlgO" evidence="2">
    <location>
        <begin position="155"/>
        <end position="283"/>
    </location>
</feature>
<evidence type="ECO:0000256" key="1">
    <source>
        <dbReference type="SAM" id="MobiDB-lite"/>
    </source>
</evidence>
<dbReference type="Proteomes" id="UP001194469">
    <property type="component" value="Unassembled WGS sequence"/>
</dbReference>
<sequence>MSRETRESHIPQKNPGKGQDKTASAGVAALVRTGPVLTGLILAGLAFAALPLLPPGGTPAMAEMRQSQGVPPQPASMTPQPPRLGADPGAPLEARESGEANVNGQTMPLSTVVTHDNGFMVPDNQGGMFWSKGAPRPQADPNYLEARELKLKVRELVDQLLATVPNDALMGYIALPTSFVNQDDFDESSSLGRYIAEQLFYEFNQRGFPVREYRLPGTLRPREGEGEFLLSRNVGVLPAREGWAVFVAGTYYRDKYSVFINARLIRAADGLVLRTAELVMPANGLLGRMLANTGRKLMGGSMNIGDFDRTTRK</sequence>
<organism evidence="3 4">
    <name type="scientific">Nitratidesulfovibrio oxamicus</name>
    <dbReference type="NCBI Taxonomy" id="32016"/>
    <lineage>
        <taxon>Bacteria</taxon>
        <taxon>Pseudomonadati</taxon>
        <taxon>Thermodesulfobacteriota</taxon>
        <taxon>Desulfovibrionia</taxon>
        <taxon>Desulfovibrionales</taxon>
        <taxon>Desulfovibrionaceae</taxon>
        <taxon>Nitratidesulfovibrio</taxon>
    </lineage>
</organism>
<proteinExistence type="predicted"/>
<feature type="region of interest" description="Disordered" evidence="1">
    <location>
        <begin position="1"/>
        <end position="21"/>
    </location>
</feature>
<dbReference type="InterPro" id="IPR041215">
    <property type="entry name" value="FlgO_dom"/>
</dbReference>
<protein>
    <recommendedName>
        <fullName evidence="2">FlgO domain-containing protein</fullName>
    </recommendedName>
</protein>
<gene>
    <name evidence="3" type="ORF">FVW20_08660</name>
</gene>
<feature type="compositionally biased region" description="Basic and acidic residues" evidence="1">
    <location>
        <begin position="1"/>
        <end position="10"/>
    </location>
</feature>
<accession>A0ABS0J3V1</accession>
<evidence type="ECO:0000259" key="2">
    <source>
        <dbReference type="Pfam" id="PF17680"/>
    </source>
</evidence>
<reference evidence="3 4" key="1">
    <citation type="submission" date="2019-08" db="EMBL/GenBank/DDBJ databases">
        <authorList>
            <person name="Luo N."/>
        </authorList>
    </citation>
    <scope>NUCLEOTIDE SEQUENCE [LARGE SCALE GENOMIC DNA]</scope>
    <source>
        <strain evidence="3 4">NCIMB 9442</strain>
    </source>
</reference>
<dbReference type="RefSeq" id="WP_196609111.1">
    <property type="nucleotide sequence ID" value="NZ_VRYY01000221.1"/>
</dbReference>
<evidence type="ECO:0000313" key="4">
    <source>
        <dbReference type="Proteomes" id="UP001194469"/>
    </source>
</evidence>
<feature type="region of interest" description="Disordered" evidence="1">
    <location>
        <begin position="59"/>
        <end position="105"/>
    </location>
</feature>
<comment type="caution">
    <text evidence="3">The sequence shown here is derived from an EMBL/GenBank/DDBJ whole genome shotgun (WGS) entry which is preliminary data.</text>
</comment>
<keyword evidence="4" id="KW-1185">Reference proteome</keyword>
<feature type="compositionally biased region" description="Pro residues" evidence="1">
    <location>
        <begin position="71"/>
        <end position="82"/>
    </location>
</feature>
<dbReference type="Pfam" id="PF17680">
    <property type="entry name" value="FlgO"/>
    <property type="match status" value="1"/>
</dbReference>